<dbReference type="EMBL" id="CACSII010000004">
    <property type="protein sequence ID" value="CAA0095510.1"/>
    <property type="molecule type" value="Genomic_DNA"/>
</dbReference>
<gene>
    <name evidence="1" type="ORF">DPBNPPHM_03291</name>
</gene>
<accession>A0A5S9NXV7</accession>
<dbReference type="Gene3D" id="3.30.530.20">
    <property type="match status" value="1"/>
</dbReference>
<name>A0A5S9NXV7_9GAMM</name>
<evidence type="ECO:0008006" key="3">
    <source>
        <dbReference type="Google" id="ProtNLM"/>
    </source>
</evidence>
<dbReference type="SUPFAM" id="SSF55961">
    <property type="entry name" value="Bet v1-like"/>
    <property type="match status" value="1"/>
</dbReference>
<dbReference type="AlphaFoldDB" id="A0A5S9NXV7"/>
<evidence type="ECO:0000313" key="1">
    <source>
        <dbReference type="EMBL" id="CAA0095510.1"/>
    </source>
</evidence>
<protein>
    <recommendedName>
        <fullName evidence="3">SRPBCC family protein</fullName>
    </recommendedName>
</protein>
<dbReference type="OrthoDB" id="4527744at2"/>
<dbReference type="Proteomes" id="UP000434580">
    <property type="component" value="Unassembled WGS sequence"/>
</dbReference>
<dbReference type="CDD" id="cd07812">
    <property type="entry name" value="SRPBCC"/>
    <property type="match status" value="1"/>
</dbReference>
<reference evidence="1 2" key="1">
    <citation type="submission" date="2019-11" db="EMBL/GenBank/DDBJ databases">
        <authorList>
            <person name="Holert J."/>
        </authorList>
    </citation>
    <scope>NUCLEOTIDE SEQUENCE [LARGE SCALE GENOMIC DNA]</scope>
    <source>
        <strain evidence="1">BC5_2</strain>
    </source>
</reference>
<organism evidence="1 2">
    <name type="scientific">BD1-7 clade bacterium</name>
    <dbReference type="NCBI Taxonomy" id="2029982"/>
    <lineage>
        <taxon>Bacteria</taxon>
        <taxon>Pseudomonadati</taxon>
        <taxon>Pseudomonadota</taxon>
        <taxon>Gammaproteobacteria</taxon>
        <taxon>Cellvibrionales</taxon>
        <taxon>Spongiibacteraceae</taxon>
        <taxon>BD1-7 clade</taxon>
    </lineage>
</organism>
<sequence length="238" mass="26997">MPATIQRLLLLIGIKMGVDMTAGETADIPITETLPEGLVRVESVDQAAFNAICEARTPRMHPHHELYGRYCSLEAFVECSPEALFNYLAQPESLLEWTYSLRNMKAMGDGLMMFGDKVGGPTQCYCRVDSNAEAMTVDYHCAWDQSETLWMIYYMRVMDATRWGRSGALVTWTNCCHPFYLDNPWPELAPEQRSIWVGDGWPFFKAGHQMELDNLKAIAEHRHANDIDLADLSHLVST</sequence>
<dbReference type="InterPro" id="IPR023393">
    <property type="entry name" value="START-like_dom_sf"/>
</dbReference>
<evidence type="ECO:0000313" key="2">
    <source>
        <dbReference type="Proteomes" id="UP000434580"/>
    </source>
</evidence>
<proteinExistence type="predicted"/>